<accession>A0A5B7YA91</accession>
<dbReference type="PANTHER" id="PTHR45138:SF9">
    <property type="entry name" value="DIGUANYLATE CYCLASE DGCM-RELATED"/>
    <property type="match status" value="1"/>
</dbReference>
<sequence length="646" mass="73262">MSNLILFGGRMRFLRALCLAFACFFSVISFIPASASAAVSRYVDWPQSILKQLVLVRDNPQQVIDDALPLLAEAQAPELKAGLYFVISRAYSSLMLHEKALTVSEQGLSLLTYDEQPWLHSYLELARAEALKGLGRAREGEREVAKAIRWAQQNQSHELLVYAYSVSGYMRLTLSETDEALSSFQKGYRLAEEASLRLSPADFSGMIALVYEYRDEPALAIPYFEEAQAHYRQTDQRLELANTLFGLGRSHLKLEHTEKGLQLLVESARLALDIQDIQGAAYSYQQISEQLIKGGQLNEAKSYLDDALQLFEDAKNPYQQIGVLLLQARIFLIENDHETALSLIRAAEKIALGDAFLPHQIQINHLKAEAFAARNDYEDAYTLLLAMHDDEQRLQREKNSQRLIKLKTAFDTEKQRAQNALLQEQNLRQQAELEQEREQQRYTAIVVTLLLIISLLLFWQHRISKRHQQRLENLANHDGLTGLLTRRKTLEDIEQQLNLAHRHDDHISLAVLDLDYFKQINDQHGHQAGDEVLKSFSALARQTFRNTDILGRIGGEEFLFAFPHTTIEDARKLLLRFSESVKDIPATINRDTLSLSVSIGLISGEHAKTPSALMALADEALYEAKAAGRDRIRIYSGHSDDVNEAR</sequence>
<dbReference type="InterPro" id="IPR000160">
    <property type="entry name" value="GGDEF_dom"/>
</dbReference>
<dbReference type="Gene3D" id="3.30.70.270">
    <property type="match status" value="1"/>
</dbReference>
<evidence type="ECO:0000313" key="9">
    <source>
        <dbReference type="Proteomes" id="UP000304912"/>
    </source>
</evidence>
<keyword evidence="5" id="KW-1133">Transmembrane helix</keyword>
<keyword evidence="6" id="KW-0732">Signal</keyword>
<dbReference type="InterPro" id="IPR029787">
    <property type="entry name" value="Nucleotide_cyclase"/>
</dbReference>
<feature type="chain" id="PRO_5022767643" description="diguanylate cyclase" evidence="6">
    <location>
        <begin position="38"/>
        <end position="646"/>
    </location>
</feature>
<dbReference type="SUPFAM" id="SSF55073">
    <property type="entry name" value="Nucleotide cyclase"/>
    <property type="match status" value="1"/>
</dbReference>
<dbReference type="InterPro" id="IPR050469">
    <property type="entry name" value="Diguanylate_Cyclase"/>
</dbReference>
<feature type="domain" description="GGDEF" evidence="7">
    <location>
        <begin position="505"/>
        <end position="637"/>
    </location>
</feature>
<dbReference type="GO" id="GO:0052621">
    <property type="term" value="F:diguanylate cyclase activity"/>
    <property type="evidence" value="ECO:0007669"/>
    <property type="project" value="UniProtKB-EC"/>
</dbReference>
<dbReference type="InterPro" id="IPR011990">
    <property type="entry name" value="TPR-like_helical_dom_sf"/>
</dbReference>
<dbReference type="InterPro" id="IPR043128">
    <property type="entry name" value="Rev_trsase/Diguanyl_cyclase"/>
</dbReference>
<evidence type="ECO:0000256" key="3">
    <source>
        <dbReference type="ARBA" id="ARBA00034247"/>
    </source>
</evidence>
<gene>
    <name evidence="8" type="ORF">FBQ74_03315</name>
</gene>
<keyword evidence="4" id="KW-0175">Coiled coil</keyword>
<dbReference type="KEGG" id="salk:FBQ74_03315"/>
<evidence type="ECO:0000256" key="5">
    <source>
        <dbReference type="SAM" id="Phobius"/>
    </source>
</evidence>
<dbReference type="FunFam" id="3.30.70.270:FF:000001">
    <property type="entry name" value="Diguanylate cyclase domain protein"/>
    <property type="match status" value="1"/>
</dbReference>
<dbReference type="SMART" id="SM00028">
    <property type="entry name" value="TPR"/>
    <property type="match status" value="5"/>
</dbReference>
<evidence type="ECO:0000259" key="7">
    <source>
        <dbReference type="PROSITE" id="PS50887"/>
    </source>
</evidence>
<dbReference type="RefSeq" id="WP_139755307.1">
    <property type="nucleotide sequence ID" value="NZ_CP039852.1"/>
</dbReference>
<feature type="coiled-coil region" evidence="4">
    <location>
        <begin position="414"/>
        <end position="441"/>
    </location>
</feature>
<dbReference type="Gene3D" id="1.25.40.10">
    <property type="entry name" value="Tetratricopeptide repeat domain"/>
    <property type="match status" value="1"/>
</dbReference>
<dbReference type="Pfam" id="PF00990">
    <property type="entry name" value="GGDEF"/>
    <property type="match status" value="1"/>
</dbReference>
<protein>
    <recommendedName>
        <fullName evidence="2">diguanylate cyclase</fullName>
        <ecNumber evidence="2">2.7.7.65</ecNumber>
    </recommendedName>
</protein>
<dbReference type="CDD" id="cd01949">
    <property type="entry name" value="GGDEF"/>
    <property type="match status" value="1"/>
</dbReference>
<dbReference type="PROSITE" id="PS50887">
    <property type="entry name" value="GGDEF"/>
    <property type="match status" value="1"/>
</dbReference>
<keyword evidence="9" id="KW-1185">Reference proteome</keyword>
<comment type="catalytic activity">
    <reaction evidence="3">
        <text>2 GTP = 3',3'-c-di-GMP + 2 diphosphate</text>
        <dbReference type="Rhea" id="RHEA:24898"/>
        <dbReference type="ChEBI" id="CHEBI:33019"/>
        <dbReference type="ChEBI" id="CHEBI:37565"/>
        <dbReference type="ChEBI" id="CHEBI:58805"/>
        <dbReference type="EC" id="2.7.7.65"/>
    </reaction>
</comment>
<organism evidence="8 9">
    <name type="scientific">Salinimonas iocasae</name>
    <dbReference type="NCBI Taxonomy" id="2572577"/>
    <lineage>
        <taxon>Bacteria</taxon>
        <taxon>Pseudomonadati</taxon>
        <taxon>Pseudomonadota</taxon>
        <taxon>Gammaproteobacteria</taxon>
        <taxon>Alteromonadales</taxon>
        <taxon>Alteromonadaceae</taxon>
        <taxon>Alteromonas/Salinimonas group</taxon>
        <taxon>Salinimonas</taxon>
    </lineage>
</organism>
<dbReference type="SMART" id="SM00267">
    <property type="entry name" value="GGDEF"/>
    <property type="match status" value="1"/>
</dbReference>
<dbReference type="EMBL" id="CP039852">
    <property type="protein sequence ID" value="QCZ92554.1"/>
    <property type="molecule type" value="Genomic_DNA"/>
</dbReference>
<dbReference type="Proteomes" id="UP000304912">
    <property type="component" value="Chromosome"/>
</dbReference>
<dbReference type="OrthoDB" id="6191081at2"/>
<evidence type="ECO:0000256" key="4">
    <source>
        <dbReference type="SAM" id="Coils"/>
    </source>
</evidence>
<comment type="cofactor">
    <cofactor evidence="1">
        <name>Mg(2+)</name>
        <dbReference type="ChEBI" id="CHEBI:18420"/>
    </cofactor>
</comment>
<dbReference type="SUPFAM" id="SSF48452">
    <property type="entry name" value="TPR-like"/>
    <property type="match status" value="2"/>
</dbReference>
<name>A0A5B7YA91_9ALTE</name>
<feature type="transmembrane region" description="Helical" evidence="5">
    <location>
        <begin position="442"/>
        <end position="459"/>
    </location>
</feature>
<evidence type="ECO:0000256" key="2">
    <source>
        <dbReference type="ARBA" id="ARBA00012528"/>
    </source>
</evidence>
<evidence type="ECO:0000313" key="8">
    <source>
        <dbReference type="EMBL" id="QCZ92554.1"/>
    </source>
</evidence>
<keyword evidence="5" id="KW-0812">Transmembrane</keyword>
<proteinExistence type="predicted"/>
<dbReference type="NCBIfam" id="TIGR00254">
    <property type="entry name" value="GGDEF"/>
    <property type="match status" value="1"/>
</dbReference>
<feature type="signal peptide" evidence="6">
    <location>
        <begin position="1"/>
        <end position="37"/>
    </location>
</feature>
<dbReference type="InterPro" id="IPR019734">
    <property type="entry name" value="TPR_rpt"/>
</dbReference>
<dbReference type="PANTHER" id="PTHR45138">
    <property type="entry name" value="REGULATORY COMPONENTS OF SENSORY TRANSDUCTION SYSTEM"/>
    <property type="match status" value="1"/>
</dbReference>
<dbReference type="AlphaFoldDB" id="A0A5B7YA91"/>
<keyword evidence="5" id="KW-0472">Membrane</keyword>
<evidence type="ECO:0000256" key="6">
    <source>
        <dbReference type="SAM" id="SignalP"/>
    </source>
</evidence>
<reference evidence="8 9" key="1">
    <citation type="submission" date="2019-04" db="EMBL/GenBank/DDBJ databases">
        <title>Salinimonas iocasae sp. nov., a halophilic bacterium isolated from the outer tube casing of tubeworms in Okinawa Trough.</title>
        <authorList>
            <person name="Zhang H."/>
            <person name="Wang H."/>
            <person name="Li C."/>
        </authorList>
    </citation>
    <scope>NUCLEOTIDE SEQUENCE [LARGE SCALE GENOMIC DNA]</scope>
    <source>
        <strain evidence="8 9">KX18D6</strain>
    </source>
</reference>
<dbReference type="EC" id="2.7.7.65" evidence="2"/>
<evidence type="ECO:0000256" key="1">
    <source>
        <dbReference type="ARBA" id="ARBA00001946"/>
    </source>
</evidence>